<feature type="transmembrane region" description="Helical" evidence="12">
    <location>
        <begin position="281"/>
        <end position="308"/>
    </location>
</feature>
<evidence type="ECO:0000256" key="11">
    <source>
        <dbReference type="ARBA" id="ARBA00023136"/>
    </source>
</evidence>
<dbReference type="SUPFAM" id="SSF158472">
    <property type="entry name" value="HAMP domain-like"/>
    <property type="match status" value="1"/>
</dbReference>
<dbReference type="AlphaFoldDB" id="A0A226C181"/>
<evidence type="ECO:0000256" key="7">
    <source>
        <dbReference type="ARBA" id="ARBA00022777"/>
    </source>
</evidence>
<keyword evidence="11 12" id="KW-0472">Membrane</keyword>
<dbReference type="Pfam" id="PF02518">
    <property type="entry name" value="HATPase_c"/>
    <property type="match status" value="1"/>
</dbReference>
<evidence type="ECO:0000256" key="9">
    <source>
        <dbReference type="ARBA" id="ARBA00022989"/>
    </source>
</evidence>
<dbReference type="GO" id="GO:0005524">
    <property type="term" value="F:ATP binding"/>
    <property type="evidence" value="ECO:0007669"/>
    <property type="project" value="UniProtKB-KW"/>
</dbReference>
<dbReference type="PROSITE" id="PS50885">
    <property type="entry name" value="HAMP"/>
    <property type="match status" value="1"/>
</dbReference>
<protein>
    <recommendedName>
        <fullName evidence="13">HAMP domain-containing protein</fullName>
    </recommendedName>
</protein>
<keyword evidence="9 12" id="KW-1133">Transmembrane helix</keyword>
<dbReference type="InterPro" id="IPR010559">
    <property type="entry name" value="Sig_transdc_His_kin_internal"/>
</dbReference>
<evidence type="ECO:0000256" key="6">
    <source>
        <dbReference type="ARBA" id="ARBA00022741"/>
    </source>
</evidence>
<keyword evidence="6" id="KW-0547">Nucleotide-binding</keyword>
<name>A0A226C181_9FIRM</name>
<comment type="caution">
    <text evidence="14">The sequence shown here is derived from an EMBL/GenBank/DDBJ whole genome shotgun (WGS) entry which is preliminary data.</text>
</comment>
<dbReference type="InterPro" id="IPR003660">
    <property type="entry name" value="HAMP_dom"/>
</dbReference>
<dbReference type="InterPro" id="IPR033479">
    <property type="entry name" value="dCache_1"/>
</dbReference>
<proteinExistence type="predicted"/>
<dbReference type="Gene3D" id="3.30.565.10">
    <property type="entry name" value="Histidine kinase-like ATPase, C-terminal domain"/>
    <property type="match status" value="1"/>
</dbReference>
<dbReference type="CDD" id="cd06225">
    <property type="entry name" value="HAMP"/>
    <property type="match status" value="1"/>
</dbReference>
<feature type="transmembrane region" description="Helical" evidence="12">
    <location>
        <begin position="9"/>
        <end position="27"/>
    </location>
</feature>
<keyword evidence="2" id="KW-1003">Cell membrane</keyword>
<dbReference type="PANTHER" id="PTHR34220:SF11">
    <property type="entry name" value="SENSOR PROTEIN KINASE HPTS"/>
    <property type="match status" value="1"/>
</dbReference>
<evidence type="ECO:0000256" key="8">
    <source>
        <dbReference type="ARBA" id="ARBA00022840"/>
    </source>
</evidence>
<evidence type="ECO:0000256" key="4">
    <source>
        <dbReference type="ARBA" id="ARBA00022679"/>
    </source>
</evidence>
<dbReference type="SMART" id="SM00304">
    <property type="entry name" value="HAMP"/>
    <property type="match status" value="1"/>
</dbReference>
<evidence type="ECO:0000256" key="10">
    <source>
        <dbReference type="ARBA" id="ARBA00023012"/>
    </source>
</evidence>
<dbReference type="InterPro" id="IPR050640">
    <property type="entry name" value="Bact_2-comp_sensor_kinase"/>
</dbReference>
<comment type="subcellular location">
    <subcellularLocation>
        <location evidence="1">Cell membrane</location>
        <topology evidence="1">Multi-pass membrane protein</topology>
    </subcellularLocation>
</comment>
<evidence type="ECO:0000256" key="1">
    <source>
        <dbReference type="ARBA" id="ARBA00004651"/>
    </source>
</evidence>
<keyword evidence="5 12" id="KW-0812">Transmembrane</keyword>
<dbReference type="InterPro" id="IPR003594">
    <property type="entry name" value="HATPase_dom"/>
</dbReference>
<evidence type="ECO:0000313" key="14">
    <source>
        <dbReference type="EMBL" id="OWZ85048.1"/>
    </source>
</evidence>
<feature type="domain" description="HAMP" evidence="13">
    <location>
        <begin position="305"/>
        <end position="357"/>
    </location>
</feature>
<dbReference type="Gene3D" id="3.30.450.20">
    <property type="entry name" value="PAS domain"/>
    <property type="match status" value="1"/>
</dbReference>
<gene>
    <name evidence="14" type="ORF">CDO51_01235</name>
</gene>
<keyword evidence="8" id="KW-0067">ATP-binding</keyword>
<dbReference type="Proteomes" id="UP000214588">
    <property type="component" value="Unassembled WGS sequence"/>
</dbReference>
<dbReference type="GO" id="GO:0005886">
    <property type="term" value="C:plasma membrane"/>
    <property type="evidence" value="ECO:0007669"/>
    <property type="project" value="UniProtKB-SubCell"/>
</dbReference>
<evidence type="ECO:0000256" key="2">
    <source>
        <dbReference type="ARBA" id="ARBA00022475"/>
    </source>
</evidence>
<evidence type="ECO:0000256" key="5">
    <source>
        <dbReference type="ARBA" id="ARBA00022692"/>
    </source>
</evidence>
<dbReference type="InterPro" id="IPR036890">
    <property type="entry name" value="HATPase_C_sf"/>
</dbReference>
<dbReference type="Pfam" id="PF02743">
    <property type="entry name" value="dCache_1"/>
    <property type="match status" value="1"/>
</dbReference>
<keyword evidence="10" id="KW-0902">Two-component regulatory system</keyword>
<evidence type="ECO:0000256" key="12">
    <source>
        <dbReference type="SAM" id="Phobius"/>
    </source>
</evidence>
<dbReference type="EMBL" id="NIQC01000001">
    <property type="protein sequence ID" value="OWZ85048.1"/>
    <property type="molecule type" value="Genomic_DNA"/>
</dbReference>
<keyword evidence="4" id="KW-0808">Transferase</keyword>
<dbReference type="Gene3D" id="6.10.340.10">
    <property type="match status" value="1"/>
</dbReference>
<dbReference type="Pfam" id="PF06580">
    <property type="entry name" value="His_kinase"/>
    <property type="match status" value="1"/>
</dbReference>
<evidence type="ECO:0000259" key="13">
    <source>
        <dbReference type="PROSITE" id="PS50885"/>
    </source>
</evidence>
<dbReference type="SUPFAM" id="SSF55874">
    <property type="entry name" value="ATPase domain of HSP90 chaperone/DNA topoisomerase II/histidine kinase"/>
    <property type="match status" value="1"/>
</dbReference>
<dbReference type="Pfam" id="PF00672">
    <property type="entry name" value="HAMP"/>
    <property type="match status" value="1"/>
</dbReference>
<dbReference type="CDD" id="cd12914">
    <property type="entry name" value="PDC1_DGC_like"/>
    <property type="match status" value="1"/>
</dbReference>
<dbReference type="OrthoDB" id="9809348at2"/>
<dbReference type="GO" id="GO:0000155">
    <property type="term" value="F:phosphorelay sensor kinase activity"/>
    <property type="evidence" value="ECO:0007669"/>
    <property type="project" value="InterPro"/>
</dbReference>
<keyword evidence="15" id="KW-1185">Reference proteome</keyword>
<reference evidence="14 15" key="1">
    <citation type="submission" date="2017-06" db="EMBL/GenBank/DDBJ databases">
        <title>Draft Genome Sequence of Natranaerobius trueperi halophilic, alkalithermophilic bacteria from soda lakes.</title>
        <authorList>
            <person name="Zhao B."/>
        </authorList>
    </citation>
    <scope>NUCLEOTIDE SEQUENCE [LARGE SCALE GENOMIC DNA]</scope>
    <source>
        <strain evidence="14 15">DSM 18760</strain>
    </source>
</reference>
<sequence length="577" mass="65700">MKTLRSKILLYFGSSTTIIILLLVLVIKNQIASTNIPLTKDLNQQVVTARSEQLGEWVEQRICEIRILTETKTLISMEEDKVKPFMRRMDNLHKEDFESFAVVDLDGQAWVTNDTHIDISNRPYFKKMNSKELDYVISDPIISHSNEEPIIVINHAIKGLNNNTIGYLNGAIYLDKLSQIAKEIEMYNGKAWIKDSSGNIFTKTPHGISESMNVLESREIGYEGFDKVGKKMLNGKEGIHTIKTPQDEKRIVIHSPIPNTDGWSLGIDFSKSEMTKDTNQLMFTVIAFGGIIIAVLIIISLVLSSSIANPITHLRKLMKKAEQGDLDVTFDYDTKDEIGHLGAGFNNMIKKIKKLITLLEKEHQEKRKTELQVLQSQIKPHFLYNTLDTIRWSILEDDSQEAVELLEELSTFYRIGLDSGNEYITIEKELDHIESYLRLQKARYEDMLNYQVKYDEAIVSYNILKLILQPIVENAILHGSKNHNYSTCEIILELTKEDNDLVITIKNNGASLSSDKLQKIKTALKTNEKPGEDIGFGLYSTNMRIKLAYGNNYGLDIDAEKGFTKVTIRYPLVKGED</sequence>
<organism evidence="14 15">
    <name type="scientific">Natranaerobius trueperi</name>
    <dbReference type="NCBI Taxonomy" id="759412"/>
    <lineage>
        <taxon>Bacteria</taxon>
        <taxon>Bacillati</taxon>
        <taxon>Bacillota</taxon>
        <taxon>Clostridia</taxon>
        <taxon>Natranaerobiales</taxon>
        <taxon>Natranaerobiaceae</taxon>
        <taxon>Natranaerobius</taxon>
    </lineage>
</organism>
<keyword evidence="3" id="KW-0597">Phosphoprotein</keyword>
<dbReference type="RefSeq" id="WP_089022471.1">
    <property type="nucleotide sequence ID" value="NZ_NIQC01000001.1"/>
</dbReference>
<dbReference type="PANTHER" id="PTHR34220">
    <property type="entry name" value="SENSOR HISTIDINE KINASE YPDA"/>
    <property type="match status" value="1"/>
</dbReference>
<accession>A0A226C181</accession>
<evidence type="ECO:0000256" key="3">
    <source>
        <dbReference type="ARBA" id="ARBA00022553"/>
    </source>
</evidence>
<keyword evidence="7" id="KW-0418">Kinase</keyword>
<evidence type="ECO:0000313" key="15">
    <source>
        <dbReference type="Proteomes" id="UP000214588"/>
    </source>
</evidence>